<gene>
    <name evidence="2" type="ORF">DERF_008819</name>
</gene>
<keyword evidence="1" id="KW-0472">Membrane</keyword>
<protein>
    <submittedName>
        <fullName evidence="2">Uncharacterized protein</fullName>
    </submittedName>
</protein>
<evidence type="ECO:0000313" key="2">
    <source>
        <dbReference type="EMBL" id="KAH9518228.1"/>
    </source>
</evidence>
<keyword evidence="1" id="KW-1133">Transmembrane helix</keyword>
<proteinExistence type="predicted"/>
<name>A0A922I478_DERFA</name>
<dbReference type="Proteomes" id="UP000790347">
    <property type="component" value="Unassembled WGS sequence"/>
</dbReference>
<dbReference type="AlphaFoldDB" id="A0A922I478"/>
<reference evidence="2" key="2">
    <citation type="journal article" date="2022" name="Res Sq">
        <title>Comparative Genomics Reveals Insights into the Divergent Evolution of Astigmatic Mites and Household Pest Adaptations.</title>
        <authorList>
            <person name="Xiong Q."/>
            <person name="Wan A.T.-Y."/>
            <person name="Liu X.-Y."/>
            <person name="Fung C.S.-H."/>
            <person name="Xiao X."/>
            <person name="Malainual N."/>
            <person name="Hou J."/>
            <person name="Wang L."/>
            <person name="Wang M."/>
            <person name="Yang K."/>
            <person name="Cui Y."/>
            <person name="Leung E."/>
            <person name="Nong W."/>
            <person name="Shin S.-K."/>
            <person name="Au S."/>
            <person name="Jeong K.Y."/>
            <person name="Chew F.T."/>
            <person name="Hui J."/>
            <person name="Leung T.F."/>
            <person name="Tungtrongchitr A."/>
            <person name="Zhong N."/>
            <person name="Liu Z."/>
            <person name="Tsui S."/>
        </authorList>
    </citation>
    <scope>NUCLEOTIDE SEQUENCE</scope>
    <source>
        <strain evidence="2">Derf</strain>
        <tissue evidence="2">Whole organism</tissue>
    </source>
</reference>
<accession>A0A922I478</accession>
<feature type="transmembrane region" description="Helical" evidence="1">
    <location>
        <begin position="40"/>
        <end position="63"/>
    </location>
</feature>
<comment type="caution">
    <text evidence="2">The sequence shown here is derived from an EMBL/GenBank/DDBJ whole genome shotgun (WGS) entry which is preliminary data.</text>
</comment>
<keyword evidence="1" id="KW-0812">Transmembrane</keyword>
<dbReference type="EMBL" id="ASGP02000003">
    <property type="protein sequence ID" value="KAH9518228.1"/>
    <property type="molecule type" value="Genomic_DNA"/>
</dbReference>
<organism evidence="2 3">
    <name type="scientific">Dermatophagoides farinae</name>
    <name type="common">American house dust mite</name>
    <dbReference type="NCBI Taxonomy" id="6954"/>
    <lineage>
        <taxon>Eukaryota</taxon>
        <taxon>Metazoa</taxon>
        <taxon>Ecdysozoa</taxon>
        <taxon>Arthropoda</taxon>
        <taxon>Chelicerata</taxon>
        <taxon>Arachnida</taxon>
        <taxon>Acari</taxon>
        <taxon>Acariformes</taxon>
        <taxon>Sarcoptiformes</taxon>
        <taxon>Astigmata</taxon>
        <taxon>Psoroptidia</taxon>
        <taxon>Analgoidea</taxon>
        <taxon>Pyroglyphidae</taxon>
        <taxon>Dermatophagoidinae</taxon>
        <taxon>Dermatophagoides</taxon>
    </lineage>
</organism>
<reference evidence="2" key="1">
    <citation type="submission" date="2013-05" db="EMBL/GenBank/DDBJ databases">
        <authorList>
            <person name="Yim A.K.Y."/>
            <person name="Chan T.F."/>
            <person name="Ji K.M."/>
            <person name="Liu X.Y."/>
            <person name="Zhou J.W."/>
            <person name="Li R.Q."/>
            <person name="Yang K.Y."/>
            <person name="Li J."/>
            <person name="Li M."/>
            <person name="Law P.T.W."/>
            <person name="Wu Y.L."/>
            <person name="Cai Z.L."/>
            <person name="Qin H."/>
            <person name="Bao Y."/>
            <person name="Leung R.K.K."/>
            <person name="Ng P.K.S."/>
            <person name="Zou J."/>
            <person name="Zhong X.J."/>
            <person name="Ran P.X."/>
            <person name="Zhong N.S."/>
            <person name="Liu Z.G."/>
            <person name="Tsui S.K.W."/>
        </authorList>
    </citation>
    <scope>NUCLEOTIDE SEQUENCE</scope>
    <source>
        <strain evidence="2">Derf</strain>
        <tissue evidence="2">Whole organism</tissue>
    </source>
</reference>
<keyword evidence="3" id="KW-1185">Reference proteome</keyword>
<evidence type="ECO:0000256" key="1">
    <source>
        <dbReference type="SAM" id="Phobius"/>
    </source>
</evidence>
<evidence type="ECO:0000313" key="3">
    <source>
        <dbReference type="Proteomes" id="UP000790347"/>
    </source>
</evidence>
<sequence>MIQLSMRELLKQRNSLLQYGQRKNRKKIIDISRNLFAVNVYMIEIMISTMQMTIVTITMELIVKSCMEKG</sequence>